<dbReference type="InterPro" id="IPR003008">
    <property type="entry name" value="Tubulin_FtsZ_GTPase"/>
</dbReference>
<dbReference type="InterPro" id="IPR045061">
    <property type="entry name" value="FtsZ/CetZ"/>
</dbReference>
<evidence type="ECO:0000256" key="1">
    <source>
        <dbReference type="ARBA" id="ARBA00004496"/>
    </source>
</evidence>
<dbReference type="InterPro" id="IPR037103">
    <property type="entry name" value="Tubulin/FtsZ-like_C"/>
</dbReference>
<evidence type="ECO:0000256" key="3">
    <source>
        <dbReference type="ARBA" id="ARBA00022490"/>
    </source>
</evidence>
<evidence type="ECO:0000256" key="2">
    <source>
        <dbReference type="ARBA" id="ARBA00009690"/>
    </source>
</evidence>
<dbReference type="Gene3D" id="3.30.1330.20">
    <property type="entry name" value="Tubulin/FtsZ, C-terminal domain"/>
    <property type="match status" value="1"/>
</dbReference>
<evidence type="ECO:0000256" key="8">
    <source>
        <dbReference type="ARBA" id="ARBA00023306"/>
    </source>
</evidence>
<dbReference type="SUPFAM" id="SSF55307">
    <property type="entry name" value="Tubulin C-terminal domain-like"/>
    <property type="match status" value="1"/>
</dbReference>
<dbReference type="PANTHER" id="PTHR30314">
    <property type="entry name" value="CELL DIVISION PROTEIN FTSZ-RELATED"/>
    <property type="match status" value="1"/>
</dbReference>
<organism evidence="11">
    <name type="scientific">bioreactor metagenome</name>
    <dbReference type="NCBI Taxonomy" id="1076179"/>
    <lineage>
        <taxon>unclassified sequences</taxon>
        <taxon>metagenomes</taxon>
        <taxon>ecological metagenomes</taxon>
    </lineage>
</organism>
<name>A0A644X9Y6_9ZZZZ</name>
<keyword evidence="7" id="KW-0717">Septation</keyword>
<gene>
    <name evidence="11" type="primary">ftsZ_25</name>
    <name evidence="11" type="ORF">SDC9_59335</name>
</gene>
<dbReference type="FunFam" id="3.40.50.1440:FF:000023">
    <property type="entry name" value="Cell division protein FtsZ"/>
    <property type="match status" value="1"/>
</dbReference>
<keyword evidence="4 11" id="KW-0132">Cell division</keyword>
<evidence type="ECO:0000256" key="4">
    <source>
        <dbReference type="ARBA" id="ARBA00022618"/>
    </source>
</evidence>
<dbReference type="CDD" id="cd02201">
    <property type="entry name" value="FtsZ_type1"/>
    <property type="match status" value="1"/>
</dbReference>
<dbReference type="AlphaFoldDB" id="A0A644X9Y6"/>
<dbReference type="SUPFAM" id="SSF52490">
    <property type="entry name" value="Tubulin nucleotide-binding domain-like"/>
    <property type="match status" value="1"/>
</dbReference>
<reference evidence="11" key="1">
    <citation type="submission" date="2019-08" db="EMBL/GenBank/DDBJ databases">
        <authorList>
            <person name="Kucharzyk K."/>
            <person name="Murdoch R.W."/>
            <person name="Higgins S."/>
            <person name="Loffler F."/>
        </authorList>
    </citation>
    <scope>NUCLEOTIDE SEQUENCE</scope>
</reference>
<evidence type="ECO:0000259" key="10">
    <source>
        <dbReference type="SMART" id="SM00865"/>
    </source>
</evidence>
<dbReference type="InterPro" id="IPR024757">
    <property type="entry name" value="FtsZ_C"/>
</dbReference>
<dbReference type="InterPro" id="IPR008280">
    <property type="entry name" value="Tub_FtsZ_C"/>
</dbReference>
<dbReference type="GO" id="GO:0000917">
    <property type="term" value="P:division septum assembly"/>
    <property type="evidence" value="ECO:0007669"/>
    <property type="project" value="UniProtKB-KW"/>
</dbReference>
<comment type="caution">
    <text evidence="11">The sequence shown here is derived from an EMBL/GenBank/DDBJ whole genome shotgun (WGS) entry which is preliminary data.</text>
</comment>
<dbReference type="GO" id="GO:0005737">
    <property type="term" value="C:cytoplasm"/>
    <property type="evidence" value="ECO:0007669"/>
    <property type="project" value="UniProtKB-SubCell"/>
</dbReference>
<dbReference type="Pfam" id="PF00091">
    <property type="entry name" value="Tubulin"/>
    <property type="match status" value="1"/>
</dbReference>
<feature type="domain" description="Tubulin/FtsZ 2-layer sandwich" evidence="10">
    <location>
        <begin position="207"/>
        <end position="324"/>
    </location>
</feature>
<protein>
    <submittedName>
        <fullName evidence="11">Cell division protein FtsZ</fullName>
    </submittedName>
</protein>
<evidence type="ECO:0000313" key="11">
    <source>
        <dbReference type="EMBL" id="MPM12980.1"/>
    </source>
</evidence>
<sequence length="362" mass="38342">MLEIQSEMQEITKIKVIGVGGGGSNAVDRMIAAGLKGVEFIAVNTDGVVLENSLANQKLQIGSKLTRGQGAGGNPEVGLKAAEESRDEIARVLKGADMVFVTAGMGGGTGTGAAAVVAEIAKSLGALTISVVTKPFHFEGKRRSSQADGGVSRLREKVDALITIPNDRLMQVIDKKTTLLDAFKMVDEVLRQGVQGISDLIVVPGIVNLDFADVKSIMQDSGTAIMGIGYGQGEGRAVQAAKMAISSPLLETSIDGARGVLLNIAGGPDLTLFETTEAADIITQAVDPDAQIIWGTSIDEKLKDQVRLAVVATGFDQKNRSPYFDPNKKPEIHDDRQVNLAYRQAQSKQNAEFSVPPFLQKK</sequence>
<comment type="subcellular location">
    <subcellularLocation>
        <location evidence="1">Cytoplasm</location>
    </subcellularLocation>
</comment>
<dbReference type="PRINTS" id="PR00423">
    <property type="entry name" value="CELLDVISFTSZ"/>
</dbReference>
<evidence type="ECO:0000256" key="7">
    <source>
        <dbReference type="ARBA" id="ARBA00023210"/>
    </source>
</evidence>
<dbReference type="GO" id="GO:0003924">
    <property type="term" value="F:GTPase activity"/>
    <property type="evidence" value="ECO:0007669"/>
    <property type="project" value="InterPro"/>
</dbReference>
<comment type="similarity">
    <text evidence="2">Belongs to the FtsZ family.</text>
</comment>
<keyword evidence="3" id="KW-0963">Cytoplasm</keyword>
<dbReference type="GO" id="GO:0032153">
    <property type="term" value="C:cell division site"/>
    <property type="evidence" value="ECO:0007669"/>
    <property type="project" value="TreeGrafter"/>
</dbReference>
<dbReference type="EMBL" id="VSSQ01002049">
    <property type="protein sequence ID" value="MPM12980.1"/>
    <property type="molecule type" value="Genomic_DNA"/>
</dbReference>
<accession>A0A644X9Y6</accession>
<dbReference type="InterPro" id="IPR018316">
    <property type="entry name" value="Tubulin/FtsZ_2-layer-sand-dom"/>
</dbReference>
<dbReference type="GO" id="GO:0005525">
    <property type="term" value="F:GTP binding"/>
    <property type="evidence" value="ECO:0007669"/>
    <property type="project" value="UniProtKB-KW"/>
</dbReference>
<dbReference type="SMART" id="SM00865">
    <property type="entry name" value="Tubulin_C"/>
    <property type="match status" value="1"/>
</dbReference>
<keyword evidence="5" id="KW-0547">Nucleotide-binding</keyword>
<dbReference type="Gene3D" id="3.40.50.1440">
    <property type="entry name" value="Tubulin/FtsZ, GTPase domain"/>
    <property type="match status" value="1"/>
</dbReference>
<proteinExistence type="inferred from homology"/>
<evidence type="ECO:0000256" key="5">
    <source>
        <dbReference type="ARBA" id="ARBA00022741"/>
    </source>
</evidence>
<keyword evidence="6" id="KW-0342">GTP-binding</keyword>
<evidence type="ECO:0000259" key="9">
    <source>
        <dbReference type="SMART" id="SM00864"/>
    </source>
</evidence>
<keyword evidence="8" id="KW-0131">Cell cycle</keyword>
<dbReference type="NCBIfam" id="TIGR00065">
    <property type="entry name" value="ftsZ"/>
    <property type="match status" value="1"/>
</dbReference>
<dbReference type="SMART" id="SM00864">
    <property type="entry name" value="Tubulin"/>
    <property type="match status" value="1"/>
</dbReference>
<dbReference type="InterPro" id="IPR000158">
    <property type="entry name" value="Cell_div_FtsZ"/>
</dbReference>
<feature type="domain" description="Tubulin/FtsZ GTPase" evidence="9">
    <location>
        <begin position="13"/>
        <end position="205"/>
    </location>
</feature>
<evidence type="ECO:0000256" key="6">
    <source>
        <dbReference type="ARBA" id="ARBA00023134"/>
    </source>
</evidence>
<dbReference type="Pfam" id="PF12327">
    <property type="entry name" value="FtsZ_C"/>
    <property type="match status" value="1"/>
</dbReference>
<dbReference type="PANTHER" id="PTHR30314:SF3">
    <property type="entry name" value="MITOCHONDRIAL DIVISION PROTEIN FSZA"/>
    <property type="match status" value="1"/>
</dbReference>
<dbReference type="HAMAP" id="MF_00909">
    <property type="entry name" value="FtsZ"/>
    <property type="match status" value="1"/>
</dbReference>
<dbReference type="InterPro" id="IPR036525">
    <property type="entry name" value="Tubulin/FtsZ_GTPase_sf"/>
</dbReference>